<evidence type="ECO:0000256" key="2">
    <source>
        <dbReference type="ARBA" id="ARBA00022692"/>
    </source>
</evidence>
<dbReference type="EMBL" id="QBKA01000002">
    <property type="protein sequence ID" value="RDC61202.1"/>
    <property type="molecule type" value="Genomic_DNA"/>
</dbReference>
<organism evidence="6 7">
    <name type="scientific">Alteripontixanthobacter maritimus</name>
    <dbReference type="NCBI Taxonomy" id="2161824"/>
    <lineage>
        <taxon>Bacteria</taxon>
        <taxon>Pseudomonadati</taxon>
        <taxon>Pseudomonadota</taxon>
        <taxon>Alphaproteobacteria</taxon>
        <taxon>Sphingomonadales</taxon>
        <taxon>Erythrobacteraceae</taxon>
        <taxon>Alteripontixanthobacter</taxon>
    </lineage>
</organism>
<dbReference type="AlphaFoldDB" id="A0A369Q9P7"/>
<feature type="transmembrane region" description="Helical" evidence="5">
    <location>
        <begin position="129"/>
        <end position="160"/>
    </location>
</feature>
<keyword evidence="3 5" id="KW-1133">Transmembrane helix</keyword>
<accession>A0A369Q9P7</accession>
<proteinExistence type="predicted"/>
<evidence type="ECO:0000256" key="3">
    <source>
        <dbReference type="ARBA" id="ARBA00022989"/>
    </source>
</evidence>
<evidence type="ECO:0000256" key="4">
    <source>
        <dbReference type="ARBA" id="ARBA00023136"/>
    </source>
</evidence>
<comment type="caution">
    <text evidence="6">The sequence shown here is derived from an EMBL/GenBank/DDBJ whole genome shotgun (WGS) entry which is preliminary data.</text>
</comment>
<dbReference type="Proteomes" id="UP000253727">
    <property type="component" value="Unassembled WGS sequence"/>
</dbReference>
<dbReference type="RefSeq" id="WP_115367200.1">
    <property type="nucleotide sequence ID" value="NZ_QBKA01000002.1"/>
</dbReference>
<evidence type="ECO:0008006" key="8">
    <source>
        <dbReference type="Google" id="ProtNLM"/>
    </source>
</evidence>
<evidence type="ECO:0000313" key="7">
    <source>
        <dbReference type="Proteomes" id="UP000253727"/>
    </source>
</evidence>
<feature type="transmembrane region" description="Helical" evidence="5">
    <location>
        <begin position="23"/>
        <end position="44"/>
    </location>
</feature>
<dbReference type="OrthoDB" id="5421146at2"/>
<name>A0A369Q9P7_9SPHN</name>
<dbReference type="Pfam" id="PF07264">
    <property type="entry name" value="EI24"/>
    <property type="match status" value="1"/>
</dbReference>
<protein>
    <recommendedName>
        <fullName evidence="8">CysZ-like protein</fullName>
    </recommendedName>
</protein>
<comment type="subcellular location">
    <subcellularLocation>
        <location evidence="1">Membrane</location>
        <topology evidence="1">Multi-pass membrane protein</topology>
    </subcellularLocation>
</comment>
<keyword evidence="4 5" id="KW-0472">Membrane</keyword>
<keyword evidence="7" id="KW-1185">Reference proteome</keyword>
<keyword evidence="2 5" id="KW-0812">Transmembrane</keyword>
<reference evidence="6 7" key="1">
    <citation type="submission" date="2018-04" db="EMBL/GenBank/DDBJ databases">
        <title>Altererythrobacter sp. HME9302 genome sequencing and assembly.</title>
        <authorList>
            <person name="Kang H."/>
            <person name="Kim H."/>
            <person name="Joh K."/>
        </authorList>
    </citation>
    <scope>NUCLEOTIDE SEQUENCE [LARGE SCALE GENOMIC DNA]</scope>
    <source>
        <strain evidence="6 7">HME9302</strain>
    </source>
</reference>
<evidence type="ECO:0000256" key="5">
    <source>
        <dbReference type="SAM" id="Phobius"/>
    </source>
</evidence>
<evidence type="ECO:0000313" key="6">
    <source>
        <dbReference type="EMBL" id="RDC61202.1"/>
    </source>
</evidence>
<feature type="transmembrane region" description="Helical" evidence="5">
    <location>
        <begin position="199"/>
        <end position="230"/>
    </location>
</feature>
<dbReference type="InterPro" id="IPR059112">
    <property type="entry name" value="CysZ/EI24"/>
</dbReference>
<gene>
    <name evidence="6" type="ORF">HME9302_02421</name>
</gene>
<feature type="transmembrane region" description="Helical" evidence="5">
    <location>
        <begin position="64"/>
        <end position="86"/>
    </location>
</feature>
<evidence type="ECO:0000256" key="1">
    <source>
        <dbReference type="ARBA" id="ARBA00004141"/>
    </source>
</evidence>
<sequence>MPGLSSALAKAVGQLTDPAILRVLAKSLAVTLAVFGLLGALLYWTVAAGLRQSGWELGEEASALISLLGLIIGGWLLFRLVAIAVLQMFAGEVVRAVEARHYPQAAAAARDLPFLQDLAQGLRSTGRALLVNLAALPFAAVLLVTGFGTVVLFGIVNAVLLGRELQDMVWLRHRPQRGIDGEPAGTDGPPDPLTRSQRFAVGGATAALFAIPFANLLAPIIGAATATHLVHRASGSR</sequence>